<dbReference type="GO" id="GO:0015421">
    <property type="term" value="F:ABC-type oligopeptide transporter activity"/>
    <property type="evidence" value="ECO:0007669"/>
    <property type="project" value="TreeGrafter"/>
</dbReference>
<feature type="transmembrane region" description="Helical" evidence="13">
    <location>
        <begin position="596"/>
        <end position="618"/>
    </location>
</feature>
<keyword evidence="3" id="KW-0813">Transport</keyword>
<dbReference type="InterPro" id="IPR011527">
    <property type="entry name" value="ABC1_TM_dom"/>
</dbReference>
<feature type="transmembrane region" description="Helical" evidence="13">
    <location>
        <begin position="561"/>
        <end position="584"/>
    </location>
</feature>
<dbReference type="GO" id="GO:0005886">
    <property type="term" value="C:plasma membrane"/>
    <property type="evidence" value="ECO:0007669"/>
    <property type="project" value="UniProtKB-SubCell"/>
</dbReference>
<evidence type="ECO:0000256" key="7">
    <source>
        <dbReference type="ARBA" id="ARBA00022840"/>
    </source>
</evidence>
<keyword evidence="4 13" id="KW-0812">Transmembrane</keyword>
<dbReference type="GO" id="GO:0005743">
    <property type="term" value="C:mitochondrial inner membrane"/>
    <property type="evidence" value="ECO:0007669"/>
    <property type="project" value="TreeGrafter"/>
</dbReference>
<evidence type="ECO:0000256" key="12">
    <source>
        <dbReference type="SAM" id="MobiDB-lite"/>
    </source>
</evidence>
<dbReference type="PROSITE" id="PS50929">
    <property type="entry name" value="ABC_TM1F"/>
    <property type="match status" value="1"/>
</dbReference>
<evidence type="ECO:0000256" key="13">
    <source>
        <dbReference type="SAM" id="Phobius"/>
    </source>
</evidence>
<evidence type="ECO:0000256" key="10">
    <source>
        <dbReference type="ARBA" id="ARBA00023136"/>
    </source>
</evidence>
<feature type="domain" description="ABC transporter" evidence="14">
    <location>
        <begin position="2"/>
        <end position="234"/>
    </location>
</feature>
<evidence type="ECO:0000256" key="3">
    <source>
        <dbReference type="ARBA" id="ARBA00022448"/>
    </source>
</evidence>
<dbReference type="Pfam" id="PF00005">
    <property type="entry name" value="ABC_tran"/>
    <property type="match status" value="2"/>
</dbReference>
<dbReference type="PROSITE" id="PS50893">
    <property type="entry name" value="ABC_TRANSPORTER_2"/>
    <property type="match status" value="2"/>
</dbReference>
<dbReference type="SUPFAM" id="SSF52540">
    <property type="entry name" value="P-loop containing nucleoside triphosphate hydrolases"/>
    <property type="match status" value="2"/>
</dbReference>
<dbReference type="InterPro" id="IPR003593">
    <property type="entry name" value="AAA+_ATPase"/>
</dbReference>
<feature type="compositionally biased region" description="Polar residues" evidence="12">
    <location>
        <begin position="270"/>
        <end position="279"/>
    </location>
</feature>
<feature type="region of interest" description="Disordered" evidence="12">
    <location>
        <begin position="296"/>
        <end position="316"/>
    </location>
</feature>
<dbReference type="GO" id="GO:0005524">
    <property type="term" value="F:ATP binding"/>
    <property type="evidence" value="ECO:0007669"/>
    <property type="project" value="UniProtKB-KW"/>
</dbReference>
<dbReference type="FunFam" id="3.40.50.300:FF:000066">
    <property type="entry name" value="ABC transporter B family member 1"/>
    <property type="match status" value="1"/>
</dbReference>
<dbReference type="EMBL" id="LGRX02024926">
    <property type="protein sequence ID" value="KAK3253253.1"/>
    <property type="molecule type" value="Genomic_DNA"/>
</dbReference>
<evidence type="ECO:0000256" key="5">
    <source>
        <dbReference type="ARBA" id="ARBA00022737"/>
    </source>
</evidence>
<feature type="domain" description="ABC transporter" evidence="14">
    <location>
        <begin position="660"/>
        <end position="898"/>
    </location>
</feature>
<dbReference type="PANTHER" id="PTHR43394">
    <property type="entry name" value="ATP-DEPENDENT PERMEASE MDL1, MITOCHONDRIAL"/>
    <property type="match status" value="1"/>
</dbReference>
<dbReference type="SUPFAM" id="SSF90123">
    <property type="entry name" value="ABC transporter transmembrane region"/>
    <property type="match status" value="1"/>
</dbReference>
<evidence type="ECO:0000256" key="11">
    <source>
        <dbReference type="ARBA" id="ARBA00023180"/>
    </source>
</evidence>
<dbReference type="PROSITE" id="PS00211">
    <property type="entry name" value="ABC_TRANSPORTER_1"/>
    <property type="match status" value="1"/>
</dbReference>
<dbReference type="CDD" id="cd03249">
    <property type="entry name" value="ABC_MTABC3_MDL1_MDL2"/>
    <property type="match status" value="1"/>
</dbReference>
<comment type="caution">
    <text evidence="16">The sequence shown here is derived from an EMBL/GenBank/DDBJ whole genome shotgun (WGS) entry which is preliminary data.</text>
</comment>
<comment type="similarity">
    <text evidence="2">Belongs to the ABC transporter superfamily. ABCB family. Multidrug resistance exporter (TC 3.A.1.201) subfamily.</text>
</comment>
<comment type="subcellular location">
    <subcellularLocation>
        <location evidence="1">Cell membrane</location>
        <topology evidence="1">Multi-pass membrane protein</topology>
    </subcellularLocation>
</comment>
<feature type="transmembrane region" description="Helical" evidence="13">
    <location>
        <begin position="460"/>
        <end position="479"/>
    </location>
</feature>
<dbReference type="InterPro" id="IPR039421">
    <property type="entry name" value="Type_1_exporter"/>
</dbReference>
<protein>
    <submittedName>
        <fullName evidence="16">Uncharacterized protein</fullName>
    </submittedName>
</protein>
<dbReference type="CDD" id="cd18578">
    <property type="entry name" value="ABC_6TM_Pgp_ABCB1_D2_like"/>
    <property type="match status" value="1"/>
</dbReference>
<dbReference type="SMART" id="SM00382">
    <property type="entry name" value="AAA"/>
    <property type="match status" value="2"/>
</dbReference>
<feature type="domain" description="ABC transmembrane type-1" evidence="15">
    <location>
        <begin position="338"/>
        <end position="625"/>
    </location>
</feature>
<dbReference type="FunFam" id="3.40.50.300:FF:000479">
    <property type="entry name" value="Multidrug resistance protein 1A"/>
    <property type="match status" value="1"/>
</dbReference>
<dbReference type="Pfam" id="PF00664">
    <property type="entry name" value="ABC_membrane"/>
    <property type="match status" value="1"/>
</dbReference>
<reference evidence="16 17" key="1">
    <citation type="journal article" date="2015" name="Genome Biol. Evol.">
        <title>Comparative Genomics of a Bacterivorous Green Alga Reveals Evolutionary Causalities and Consequences of Phago-Mixotrophic Mode of Nutrition.</title>
        <authorList>
            <person name="Burns J.A."/>
            <person name="Paasch A."/>
            <person name="Narechania A."/>
            <person name="Kim E."/>
        </authorList>
    </citation>
    <scope>NUCLEOTIDE SEQUENCE [LARGE SCALE GENOMIC DNA]</scope>
    <source>
        <strain evidence="16 17">PLY_AMNH</strain>
    </source>
</reference>
<organism evidence="16 17">
    <name type="scientific">Cymbomonas tetramitiformis</name>
    <dbReference type="NCBI Taxonomy" id="36881"/>
    <lineage>
        <taxon>Eukaryota</taxon>
        <taxon>Viridiplantae</taxon>
        <taxon>Chlorophyta</taxon>
        <taxon>Pyramimonadophyceae</taxon>
        <taxon>Pyramimonadales</taxon>
        <taxon>Pyramimonadaceae</taxon>
        <taxon>Cymbomonas</taxon>
    </lineage>
</organism>
<keyword evidence="8" id="KW-1278">Translocase</keyword>
<keyword evidence="10 13" id="KW-0472">Membrane</keyword>
<evidence type="ECO:0000313" key="17">
    <source>
        <dbReference type="Proteomes" id="UP001190700"/>
    </source>
</evidence>
<keyword evidence="6" id="KW-0547">Nucleotide-binding</keyword>
<accession>A0AAE0F666</accession>
<evidence type="ECO:0000259" key="15">
    <source>
        <dbReference type="PROSITE" id="PS50929"/>
    </source>
</evidence>
<dbReference type="Gene3D" id="3.40.50.300">
    <property type="entry name" value="P-loop containing nucleotide triphosphate hydrolases"/>
    <property type="match status" value="2"/>
</dbReference>
<feature type="region of interest" description="Disordered" evidence="12">
    <location>
        <begin position="244"/>
        <end position="282"/>
    </location>
</feature>
<evidence type="ECO:0000256" key="8">
    <source>
        <dbReference type="ARBA" id="ARBA00022967"/>
    </source>
</evidence>
<proteinExistence type="inferred from homology"/>
<dbReference type="PANTHER" id="PTHR43394:SF11">
    <property type="entry name" value="ATP-BINDING CASSETTE TRANSPORTER"/>
    <property type="match status" value="1"/>
</dbReference>
<keyword evidence="5" id="KW-0677">Repeat</keyword>
<dbReference type="InterPro" id="IPR017871">
    <property type="entry name" value="ABC_transporter-like_CS"/>
</dbReference>
<evidence type="ECO:0000259" key="14">
    <source>
        <dbReference type="PROSITE" id="PS50893"/>
    </source>
</evidence>
<dbReference type="Gene3D" id="1.20.1560.10">
    <property type="entry name" value="ABC transporter type 1, transmembrane domain"/>
    <property type="match status" value="1"/>
</dbReference>
<keyword evidence="9 13" id="KW-1133">Transmembrane helix</keyword>
<feature type="transmembrane region" description="Helical" evidence="13">
    <location>
        <begin position="485"/>
        <end position="504"/>
    </location>
</feature>
<sequence length="904" mass="97183">MVPIGWRGLQGFTLAVEEGATVALVGKSGSGKSTAVQLLERFYDPLSGRVLLDGIDLRELDVTWLRRQIGLVGQEPVLFAGSIAQNIAHGLYAADGSSAVQAQVERAARMANAHSFISELAEGYDTEVGQGGSQLSGGQKQRLAIARAMVKDPSLLLLDEATSALDNESERVVQAALDVLLAEHPRTTVVVAHRLTTIRNATKIVVVADGCVAEQGTHEELMQAGCEGRYVALVRAARASSSSATLAGCTDEADEEGPRSWTQDAEDARSSQQSNSPSAATPKMVYRAQGELSERLLGNATREEEEEEEAEAATRKLSPQRRVWGLQERRDLPFTCMGVIGAALAGSVNPAMGIVFTKSISLFYLDDPHLMQIRSYCWGSVIAAGAFFQVLGETLRFAGFGVSGERVTKKLRAQLFSSVLRQEVGWFDLPEQAVGRLSAIMAEEVATVQALSGQQLGQNIMFLFTLSTGLTLSFCYGSWKLTLVALGVIPILTSGIAIELALAAGSKSSGGDGVGKKASELLGAAITSVRTVTAFCLQDRFQTAFEDALEAHLRWAKPRSILYAFFTGYAQLALFASLALMYWYGGYLRDKGEIDFNQMLLPILSIFMMAAGLGQAAASAADIGRATKAAEDVFAIIDRAPEIDYSAEEGLRPARVDGALLFQDVRFAYPARPAQPVLRSFSLVVEAGTTLGLVGASGSGKSTTVQLIERFYDPASGRVLLDGVDLRELNLQWLRRQIGLVSQEPVLFGGSIAMNISLGKEDASRSEIEQAARMANAHSFITSFPQGYDTDVGSSGNQLSGGQKQRTAIARAIIKKPSIFLLDEATSALDNESERVVQEALDQMLKEYRCTTLVIAHRLTTIQDSDHIAVVEFGRVVEQGTHDQLMASGPDSKYVALQATMHTS</sequence>
<dbReference type="GO" id="GO:0090374">
    <property type="term" value="P:oligopeptide export from mitochondrion"/>
    <property type="evidence" value="ECO:0007669"/>
    <property type="project" value="TreeGrafter"/>
</dbReference>
<keyword evidence="17" id="KW-1185">Reference proteome</keyword>
<evidence type="ECO:0000256" key="6">
    <source>
        <dbReference type="ARBA" id="ARBA00022741"/>
    </source>
</evidence>
<dbReference type="InterPro" id="IPR027417">
    <property type="entry name" value="P-loop_NTPase"/>
</dbReference>
<dbReference type="AlphaFoldDB" id="A0AAE0F666"/>
<keyword evidence="11" id="KW-0325">Glycoprotein</keyword>
<dbReference type="InterPro" id="IPR036640">
    <property type="entry name" value="ABC1_TM_sf"/>
</dbReference>
<evidence type="ECO:0000256" key="4">
    <source>
        <dbReference type="ARBA" id="ARBA00022692"/>
    </source>
</evidence>
<dbReference type="GO" id="GO:0016887">
    <property type="term" value="F:ATP hydrolysis activity"/>
    <property type="evidence" value="ECO:0007669"/>
    <property type="project" value="InterPro"/>
</dbReference>
<dbReference type="InterPro" id="IPR003439">
    <property type="entry name" value="ABC_transporter-like_ATP-bd"/>
</dbReference>
<evidence type="ECO:0000256" key="1">
    <source>
        <dbReference type="ARBA" id="ARBA00004651"/>
    </source>
</evidence>
<evidence type="ECO:0000313" key="16">
    <source>
        <dbReference type="EMBL" id="KAK3253253.1"/>
    </source>
</evidence>
<evidence type="ECO:0000256" key="9">
    <source>
        <dbReference type="ARBA" id="ARBA00022989"/>
    </source>
</evidence>
<name>A0AAE0F666_9CHLO</name>
<keyword evidence="7" id="KW-0067">ATP-binding</keyword>
<evidence type="ECO:0000256" key="2">
    <source>
        <dbReference type="ARBA" id="ARBA00007577"/>
    </source>
</evidence>
<dbReference type="Proteomes" id="UP001190700">
    <property type="component" value="Unassembled WGS sequence"/>
</dbReference>
<gene>
    <name evidence="16" type="ORF">CYMTET_37494</name>
</gene>